<protein>
    <submittedName>
        <fullName evidence="6">TonB-dependent receptor plug domain-containing protein</fullName>
    </submittedName>
</protein>
<keyword evidence="2" id="KW-0472">Membrane</keyword>
<organism evidence="6 7">
    <name type="scientific">Thalassomonas viridans</name>
    <dbReference type="NCBI Taxonomy" id="137584"/>
    <lineage>
        <taxon>Bacteria</taxon>
        <taxon>Pseudomonadati</taxon>
        <taxon>Pseudomonadota</taxon>
        <taxon>Gammaproteobacteria</taxon>
        <taxon>Alteromonadales</taxon>
        <taxon>Colwelliaceae</taxon>
        <taxon>Thalassomonas</taxon>
    </lineage>
</organism>
<name>A0AAE9Z633_9GAMM</name>
<evidence type="ECO:0000256" key="1">
    <source>
        <dbReference type="ARBA" id="ARBA00004442"/>
    </source>
</evidence>
<evidence type="ECO:0000256" key="4">
    <source>
        <dbReference type="SAM" id="SignalP"/>
    </source>
</evidence>
<dbReference type="GO" id="GO:0009279">
    <property type="term" value="C:cell outer membrane"/>
    <property type="evidence" value="ECO:0007669"/>
    <property type="project" value="UniProtKB-SubCell"/>
</dbReference>
<dbReference type="Proteomes" id="UP000032352">
    <property type="component" value="Chromosome"/>
</dbReference>
<keyword evidence="4" id="KW-0732">Signal</keyword>
<dbReference type="KEGG" id="tvd:SG34_003105"/>
<dbReference type="SUPFAM" id="SSF56935">
    <property type="entry name" value="Porins"/>
    <property type="match status" value="1"/>
</dbReference>
<reference evidence="6 7" key="2">
    <citation type="journal article" date="2022" name="Mar. Drugs">
        <title>Bioassay-Guided Fractionation Leads to the Detection of Cholic Acid Generated by the Rare Thalassomonas sp.</title>
        <authorList>
            <person name="Pheiffer F."/>
            <person name="Schneider Y.K."/>
            <person name="Hansen E.H."/>
            <person name="Andersen J.H."/>
            <person name="Isaksson J."/>
            <person name="Busche T."/>
            <person name="R C."/>
            <person name="Kalinowski J."/>
            <person name="Zyl L.V."/>
            <person name="Trindade M."/>
        </authorList>
    </citation>
    <scope>NUCLEOTIDE SEQUENCE [LARGE SCALE GENOMIC DNA]</scope>
    <source>
        <strain evidence="6 7">XOM25</strain>
    </source>
</reference>
<feature type="chain" id="PRO_5042174789" evidence="4">
    <location>
        <begin position="36"/>
        <end position="900"/>
    </location>
</feature>
<dbReference type="PANTHER" id="PTHR40980:SF5">
    <property type="entry name" value="TONB-DEPENDENT RECEPTOR"/>
    <property type="match status" value="1"/>
</dbReference>
<evidence type="ECO:0000313" key="6">
    <source>
        <dbReference type="EMBL" id="WDE05933.1"/>
    </source>
</evidence>
<dbReference type="EMBL" id="CP059733">
    <property type="protein sequence ID" value="WDE05933.1"/>
    <property type="molecule type" value="Genomic_DNA"/>
</dbReference>
<feature type="domain" description="TonB-dependent receptor plug" evidence="5">
    <location>
        <begin position="71"/>
        <end position="156"/>
    </location>
</feature>
<keyword evidence="3" id="KW-0998">Cell outer membrane</keyword>
<keyword evidence="6" id="KW-0675">Receptor</keyword>
<dbReference type="Gene3D" id="2.170.130.10">
    <property type="entry name" value="TonB-dependent receptor, plug domain"/>
    <property type="match status" value="1"/>
</dbReference>
<dbReference type="InterPro" id="IPR012910">
    <property type="entry name" value="Plug_dom"/>
</dbReference>
<accession>A0AAE9Z633</accession>
<dbReference type="InterPro" id="IPR037066">
    <property type="entry name" value="Plug_dom_sf"/>
</dbReference>
<evidence type="ECO:0000313" key="7">
    <source>
        <dbReference type="Proteomes" id="UP000032352"/>
    </source>
</evidence>
<feature type="signal peptide" evidence="4">
    <location>
        <begin position="1"/>
        <end position="35"/>
    </location>
</feature>
<dbReference type="Gene3D" id="2.40.170.20">
    <property type="entry name" value="TonB-dependent receptor, beta-barrel domain"/>
    <property type="match status" value="1"/>
</dbReference>
<gene>
    <name evidence="6" type="ORF">SG34_003105</name>
</gene>
<dbReference type="PANTHER" id="PTHR40980">
    <property type="entry name" value="PLUG DOMAIN-CONTAINING PROTEIN"/>
    <property type="match status" value="1"/>
</dbReference>
<evidence type="ECO:0000256" key="3">
    <source>
        <dbReference type="ARBA" id="ARBA00023237"/>
    </source>
</evidence>
<evidence type="ECO:0000256" key="2">
    <source>
        <dbReference type="ARBA" id="ARBA00023136"/>
    </source>
</evidence>
<dbReference type="Pfam" id="PF07715">
    <property type="entry name" value="Plug"/>
    <property type="match status" value="1"/>
</dbReference>
<dbReference type="AlphaFoldDB" id="A0AAE9Z633"/>
<keyword evidence="7" id="KW-1185">Reference proteome</keyword>
<dbReference type="RefSeq" id="WP_053046597.1">
    <property type="nucleotide sequence ID" value="NZ_CP059733.1"/>
</dbReference>
<dbReference type="InterPro" id="IPR036942">
    <property type="entry name" value="Beta-barrel_TonB_sf"/>
</dbReference>
<comment type="subcellular location">
    <subcellularLocation>
        <location evidence="1">Cell outer membrane</location>
    </subcellularLocation>
</comment>
<sequence length="900" mass="99305">MKTKTSNFKLSQLSLGLMLALSAGITSGFAPGAYAAEEDEQELAMEEVVAVATRLQGSATAVIEERKQQAFVADIMGAEQISRTGDSDAASALRRVTGLTLVDGKFIYIRGLGERYSSTRLNGANVPSPDLTRNVIPLDIFPSSIISSLSVQKAYSPDMPAAFGGGNVDIRTKTIPDDFFFDIEMDIGGDSASSKGYSYSGGSDDWLGTDDGTRGLPGAIDVAFDRYKADFSLDNIITTEEKISGQDFSAADARAINKSLAKSLNNNQDISNKSLEPDMGFSIATGNSFDESYFGGTLGFMAALSYDNGWTHSEQTSGKISGGAASNDCQETVTLECYDRLDTGAKTTNEIKLNGILNLGYQLGDHKVSLSNMLLRNTDDEVEVFTTAQPDNELTMADGKLSRTHKTKFEERELIVTQLLGQHTFNNFYGLGIDWQYTNSTATTDIPNETELKVQDVFYNGVYQYSEALEVTNVSTHGFVEMEDEVESYGWNASLPLFFSDFEIELKAGGDFLEKNRDYRTDVFGFNFNEAVVLNTNEDNVLNIGGAFTDEFIDNTDFDFVFNEPKTDDYVAAQLIDAYYGSFDVIYDQKWRVSGGLRWEDFRQTSLAFSRQIYSITDFNEIFTPENIENSSIVEDDIFTALALTYLGEGSQYRLSYGETIVRPDMREVSPVEFIDPITDLKTVGTVGLKSSPVKHYDARWEYYGDNGNNFSLAAFYKDIQDPIETKLLVGDDSYSLTYLNGEEAKVYGVEAEWLYDLSGLVLDGLFSSGNITLSDSETVLAAEDAGTQSQKRRMTGHSEYVVNFQLGYDSADGNHSGSLVYNVFGERILAAGAGDRGDAFEQPFHSLDLVYTYYPSYSGTLKLKVQNLLGEDMEVLQDNIKVKTREIGTGFSISYKHSF</sequence>
<evidence type="ECO:0000259" key="5">
    <source>
        <dbReference type="Pfam" id="PF07715"/>
    </source>
</evidence>
<reference evidence="6 7" key="1">
    <citation type="journal article" date="2015" name="Genome Announc.">
        <title>Draft Genome Sequences of Marine Isolates of Thalassomonas viridans and Thalassomonas actiniarum.</title>
        <authorList>
            <person name="Olonade I."/>
            <person name="van Zyl L.J."/>
            <person name="Trindade M."/>
        </authorList>
    </citation>
    <scope>NUCLEOTIDE SEQUENCE [LARGE SCALE GENOMIC DNA]</scope>
    <source>
        <strain evidence="6 7">XOM25</strain>
    </source>
</reference>
<proteinExistence type="predicted"/>